<dbReference type="AlphaFoldDB" id="A0A7R9D5J6"/>
<protein>
    <submittedName>
        <fullName evidence="2">Uncharacterized protein</fullName>
    </submittedName>
</protein>
<proteinExistence type="predicted"/>
<evidence type="ECO:0000313" key="2">
    <source>
        <dbReference type="EMBL" id="CAD7408543.1"/>
    </source>
</evidence>
<dbReference type="EMBL" id="OC320650">
    <property type="protein sequence ID" value="CAD7408543.1"/>
    <property type="molecule type" value="Genomic_DNA"/>
</dbReference>
<accession>A0A7R9D5J6</accession>
<feature type="region of interest" description="Disordered" evidence="1">
    <location>
        <begin position="210"/>
        <end position="236"/>
    </location>
</feature>
<gene>
    <name evidence="2" type="ORF">TCEB3V08_LOCUS9578</name>
</gene>
<organism evidence="2">
    <name type="scientific">Timema cristinae</name>
    <name type="common">Walking stick</name>
    <dbReference type="NCBI Taxonomy" id="61476"/>
    <lineage>
        <taxon>Eukaryota</taxon>
        <taxon>Metazoa</taxon>
        <taxon>Ecdysozoa</taxon>
        <taxon>Arthropoda</taxon>
        <taxon>Hexapoda</taxon>
        <taxon>Insecta</taxon>
        <taxon>Pterygota</taxon>
        <taxon>Neoptera</taxon>
        <taxon>Polyneoptera</taxon>
        <taxon>Phasmatodea</taxon>
        <taxon>Timematodea</taxon>
        <taxon>Timematoidea</taxon>
        <taxon>Timematidae</taxon>
        <taxon>Timema</taxon>
    </lineage>
</organism>
<name>A0A7R9D5J6_TIMCR</name>
<reference evidence="2" key="1">
    <citation type="submission" date="2020-11" db="EMBL/GenBank/DDBJ databases">
        <authorList>
            <person name="Tran Van P."/>
        </authorList>
    </citation>
    <scope>NUCLEOTIDE SEQUENCE</scope>
</reference>
<feature type="compositionally biased region" description="Basic and acidic residues" evidence="1">
    <location>
        <begin position="221"/>
        <end position="236"/>
    </location>
</feature>
<evidence type="ECO:0000256" key="1">
    <source>
        <dbReference type="SAM" id="MobiDB-lite"/>
    </source>
</evidence>
<sequence>MIFSNVWEAIAQMYFKSSKYMPEARYLKVKEGFGNQINLCRDRGLNPKPPAHGSNTLALDHQIFGSEKSLLSVGIGSALSILGLVVLFGCECSDGPCSRLGRVVRVPMGHVVVLFGCECSDEPCSRVARPAADGVGTPYIVREIGYADFYGIKDLHDRYIGPSQQLLKHVKIGDIKVLKVEKSKPATLMYKTSYSDYSFKEVNVAKPNLRRSKSSMSNEEFEPKRAFTEKLPLSDK</sequence>